<dbReference type="PANTHER" id="PTHR30194:SF3">
    <property type="entry name" value="CROSSOVER JUNCTION ENDODEOXYRIBONUCLEASE RUVC"/>
    <property type="match status" value="1"/>
</dbReference>
<evidence type="ECO:0000256" key="12">
    <source>
        <dbReference type="ARBA" id="ARBA00029354"/>
    </source>
</evidence>
<keyword evidence="5 13" id="KW-0255">Endonuclease</keyword>
<dbReference type="GO" id="GO:0000287">
    <property type="term" value="F:magnesium ion binding"/>
    <property type="evidence" value="ECO:0007669"/>
    <property type="project" value="UniProtKB-UniRule"/>
</dbReference>
<dbReference type="Gene3D" id="3.30.420.10">
    <property type="entry name" value="Ribonuclease H-like superfamily/Ribonuclease H"/>
    <property type="match status" value="1"/>
</dbReference>
<evidence type="ECO:0000256" key="8">
    <source>
        <dbReference type="ARBA" id="ARBA00022842"/>
    </source>
</evidence>
<dbReference type="CDD" id="cd16962">
    <property type="entry name" value="RuvC"/>
    <property type="match status" value="1"/>
</dbReference>
<dbReference type="GO" id="GO:0048476">
    <property type="term" value="C:Holliday junction resolvase complex"/>
    <property type="evidence" value="ECO:0007669"/>
    <property type="project" value="UniProtKB-UniRule"/>
</dbReference>
<feature type="binding site" evidence="13">
    <location>
        <position position="138"/>
    </location>
    <ligand>
        <name>Mg(2+)</name>
        <dbReference type="ChEBI" id="CHEBI:18420"/>
        <label>1</label>
    </ligand>
</feature>
<feature type="binding site" evidence="13">
    <location>
        <position position="65"/>
    </location>
    <ligand>
        <name>Mg(2+)</name>
        <dbReference type="ChEBI" id="CHEBI:18420"/>
        <label>2</label>
    </ligand>
</feature>
<evidence type="ECO:0000256" key="11">
    <source>
        <dbReference type="ARBA" id="ARBA00023204"/>
    </source>
</evidence>
<dbReference type="NCBIfam" id="TIGR00228">
    <property type="entry name" value="ruvC"/>
    <property type="match status" value="1"/>
</dbReference>
<dbReference type="Proteomes" id="UP000179266">
    <property type="component" value="Unassembled WGS sequence"/>
</dbReference>
<dbReference type="GO" id="GO:0008821">
    <property type="term" value="F:crossover junction DNA endonuclease activity"/>
    <property type="evidence" value="ECO:0007669"/>
    <property type="project" value="UniProtKB-UniRule"/>
</dbReference>
<evidence type="ECO:0000256" key="13">
    <source>
        <dbReference type="HAMAP-Rule" id="MF_00034"/>
    </source>
</evidence>
<keyword evidence="6 13" id="KW-0227">DNA damage</keyword>
<feature type="active site" evidence="13">
    <location>
        <position position="4"/>
    </location>
</feature>
<dbReference type="SUPFAM" id="SSF53098">
    <property type="entry name" value="Ribonuclease H-like"/>
    <property type="match status" value="1"/>
</dbReference>
<dbReference type="PRINTS" id="PR00696">
    <property type="entry name" value="RSOLVASERUVC"/>
</dbReference>
<dbReference type="Pfam" id="PF02075">
    <property type="entry name" value="RuvC"/>
    <property type="match status" value="1"/>
</dbReference>
<gene>
    <name evidence="13" type="primary">ruvC</name>
    <name evidence="15" type="ORF">A2161_05770</name>
</gene>
<evidence type="ECO:0000256" key="2">
    <source>
        <dbReference type="ARBA" id="ARBA00022490"/>
    </source>
</evidence>
<keyword evidence="3 13" id="KW-0540">Nuclease</keyword>
<organism evidence="15 16">
    <name type="scientific">Candidatus Schekmanbacteria bacterium RBG_13_48_7</name>
    <dbReference type="NCBI Taxonomy" id="1817878"/>
    <lineage>
        <taxon>Bacteria</taxon>
        <taxon>Candidatus Schekmaniibacteriota</taxon>
    </lineage>
</organism>
<evidence type="ECO:0000256" key="1">
    <source>
        <dbReference type="ARBA" id="ARBA00009518"/>
    </source>
</evidence>
<evidence type="ECO:0000256" key="6">
    <source>
        <dbReference type="ARBA" id="ARBA00022763"/>
    </source>
</evidence>
<keyword evidence="8 13" id="KW-0460">Magnesium</keyword>
<dbReference type="HAMAP" id="MF_00034">
    <property type="entry name" value="RuvC"/>
    <property type="match status" value="1"/>
</dbReference>
<dbReference type="AlphaFoldDB" id="A0A1F7RRH6"/>
<evidence type="ECO:0000313" key="16">
    <source>
        <dbReference type="Proteomes" id="UP000179266"/>
    </source>
</evidence>
<name>A0A1F7RRH6_9BACT</name>
<reference evidence="15 16" key="1">
    <citation type="journal article" date="2016" name="Nat. Commun.">
        <title>Thousands of microbial genomes shed light on interconnected biogeochemical processes in an aquifer system.</title>
        <authorList>
            <person name="Anantharaman K."/>
            <person name="Brown C.T."/>
            <person name="Hug L.A."/>
            <person name="Sharon I."/>
            <person name="Castelle C.J."/>
            <person name="Probst A.J."/>
            <person name="Thomas B.C."/>
            <person name="Singh A."/>
            <person name="Wilkins M.J."/>
            <person name="Karaoz U."/>
            <person name="Brodie E.L."/>
            <person name="Williams K.H."/>
            <person name="Hubbard S.S."/>
            <person name="Banfield J.F."/>
        </authorList>
    </citation>
    <scope>NUCLEOTIDE SEQUENCE [LARGE SCALE GENOMIC DNA]</scope>
</reference>
<dbReference type="InterPro" id="IPR012337">
    <property type="entry name" value="RNaseH-like_sf"/>
</dbReference>
<keyword evidence="4 13" id="KW-0479">Metal-binding</keyword>
<evidence type="ECO:0000256" key="4">
    <source>
        <dbReference type="ARBA" id="ARBA00022723"/>
    </source>
</evidence>
<evidence type="ECO:0000256" key="3">
    <source>
        <dbReference type="ARBA" id="ARBA00022722"/>
    </source>
</evidence>
<evidence type="ECO:0000256" key="9">
    <source>
        <dbReference type="ARBA" id="ARBA00023125"/>
    </source>
</evidence>
<dbReference type="FunFam" id="3.30.420.10:FF:000002">
    <property type="entry name" value="Crossover junction endodeoxyribonuclease RuvC"/>
    <property type="match status" value="1"/>
</dbReference>
<comment type="caution">
    <text evidence="15">The sequence shown here is derived from an EMBL/GenBank/DDBJ whole genome shotgun (WGS) entry which is preliminary data.</text>
</comment>
<comment type="cofactor">
    <cofactor evidence="13">
        <name>Mg(2+)</name>
        <dbReference type="ChEBI" id="CHEBI:18420"/>
    </cofactor>
    <text evidence="13">Binds 2 Mg(2+) ion per subunit.</text>
</comment>
<dbReference type="GO" id="GO:0006310">
    <property type="term" value="P:DNA recombination"/>
    <property type="evidence" value="ECO:0007669"/>
    <property type="project" value="UniProtKB-UniRule"/>
</dbReference>
<proteinExistence type="inferred from homology"/>
<keyword evidence="2 13" id="KW-0963">Cytoplasm</keyword>
<comment type="subcellular location">
    <subcellularLocation>
        <location evidence="13">Cytoplasm</location>
    </subcellularLocation>
</comment>
<comment type="function">
    <text evidence="13">The RuvA-RuvB-RuvC complex processes Holliday junction (HJ) DNA during genetic recombination and DNA repair. Endonuclease that resolves HJ intermediates. Cleaves cruciform DNA by making single-stranded nicks across the HJ at symmetrical positions within the homologous arms, yielding a 5'-phosphate and a 3'-hydroxyl group; requires a central core of homology in the junction. The consensus cleavage sequence is 5'-(A/T)TT(C/G)-3'. Cleavage occurs on the 3'-side of the TT dinucleotide at the point of strand exchange. HJ branch migration catalyzed by RuvA-RuvB allows RuvC to scan DNA until it finds its consensus sequence, where it cleaves and resolves the cruciform DNA.</text>
</comment>
<protein>
    <recommendedName>
        <fullName evidence="13 14">Crossover junction endodeoxyribonuclease RuvC</fullName>
        <ecNumber evidence="13 14">3.1.21.10</ecNumber>
    </recommendedName>
    <alternativeName>
        <fullName evidence="13">Holliday junction nuclease RuvC</fullName>
    </alternativeName>
    <alternativeName>
        <fullName evidence="13">Holliday junction resolvase RuvC</fullName>
    </alternativeName>
</protein>
<comment type="subunit">
    <text evidence="13">Homodimer which binds Holliday junction (HJ) DNA. The HJ becomes 2-fold symmetrical on binding to RuvC with unstacked arms; it has a different conformation from HJ DNA in complex with RuvA. In the full resolvosome a probable DNA-RuvA(4)-RuvB(12)-RuvC(2) complex forms which resolves the HJ.</text>
</comment>
<feature type="binding site" evidence="13">
    <location>
        <position position="4"/>
    </location>
    <ligand>
        <name>Mg(2+)</name>
        <dbReference type="ChEBI" id="CHEBI:18420"/>
        <label>1</label>
    </ligand>
</feature>
<accession>A0A1F7RRH6</accession>
<dbReference type="GO" id="GO:0005737">
    <property type="term" value="C:cytoplasm"/>
    <property type="evidence" value="ECO:0007669"/>
    <property type="project" value="UniProtKB-SubCell"/>
</dbReference>
<feature type="active site" evidence="13">
    <location>
        <position position="65"/>
    </location>
</feature>
<evidence type="ECO:0000256" key="5">
    <source>
        <dbReference type="ARBA" id="ARBA00022759"/>
    </source>
</evidence>
<dbReference type="InterPro" id="IPR036397">
    <property type="entry name" value="RNaseH_sf"/>
</dbReference>
<dbReference type="EC" id="3.1.21.10" evidence="13 14"/>
<feature type="active site" evidence="13">
    <location>
        <position position="138"/>
    </location>
</feature>
<keyword evidence="10 13" id="KW-0233">DNA recombination</keyword>
<dbReference type="PANTHER" id="PTHR30194">
    <property type="entry name" value="CROSSOVER JUNCTION ENDODEOXYRIBONUCLEASE RUVC"/>
    <property type="match status" value="1"/>
</dbReference>
<keyword evidence="9 13" id="KW-0238">DNA-binding</keyword>
<dbReference type="EMBL" id="MGDD01000261">
    <property type="protein sequence ID" value="OGL43644.1"/>
    <property type="molecule type" value="Genomic_DNA"/>
</dbReference>
<evidence type="ECO:0000256" key="7">
    <source>
        <dbReference type="ARBA" id="ARBA00022801"/>
    </source>
</evidence>
<keyword evidence="11 13" id="KW-0234">DNA repair</keyword>
<keyword evidence="7 13" id="KW-0378">Hydrolase</keyword>
<sequence length="165" mass="18536">MGVDPGLTRTGYGIIDIINDRAFLVHLGVINNSGPKKSLPEKLFRIYNKMIRIISDNHPSEMVIEEVFYAQNVQSAFKLGQARAAAILAGINCELKIHEYSALEVKKSITSYGRATKEQVQHMVKILLKLDEIPRYNDSSDALALSLCHFHSMKYRNLTKTATTL</sequence>
<evidence type="ECO:0000313" key="15">
    <source>
        <dbReference type="EMBL" id="OGL43644.1"/>
    </source>
</evidence>
<dbReference type="GO" id="GO:0006281">
    <property type="term" value="P:DNA repair"/>
    <property type="evidence" value="ECO:0007669"/>
    <property type="project" value="UniProtKB-UniRule"/>
</dbReference>
<comment type="catalytic activity">
    <reaction evidence="12 13">
        <text>Endonucleolytic cleavage at a junction such as a reciprocal single-stranded crossover between two homologous DNA duplexes (Holliday junction).</text>
        <dbReference type="EC" id="3.1.21.10"/>
    </reaction>
</comment>
<evidence type="ECO:0000256" key="10">
    <source>
        <dbReference type="ARBA" id="ARBA00023172"/>
    </source>
</evidence>
<evidence type="ECO:0000256" key="14">
    <source>
        <dbReference type="NCBIfam" id="TIGR00228"/>
    </source>
</evidence>
<dbReference type="InterPro" id="IPR002176">
    <property type="entry name" value="X-over_junc_endoDNase_RuvC"/>
</dbReference>
<comment type="similarity">
    <text evidence="1 13">Belongs to the RuvC family.</text>
</comment>
<dbReference type="GO" id="GO:0003677">
    <property type="term" value="F:DNA binding"/>
    <property type="evidence" value="ECO:0007669"/>
    <property type="project" value="UniProtKB-KW"/>
</dbReference>